<feature type="transmembrane region" description="Helical" evidence="1">
    <location>
        <begin position="20"/>
        <end position="39"/>
    </location>
</feature>
<reference evidence="2" key="1">
    <citation type="submission" date="2020-10" db="EMBL/GenBank/DDBJ databases">
        <authorList>
            <person name="Gilroy R."/>
        </authorList>
    </citation>
    <scope>NUCLEOTIDE SEQUENCE</scope>
    <source>
        <strain evidence="2">ChiBcolR7-354</strain>
    </source>
</reference>
<sequence length="53" mass="6154">MKQLIVCTMNNVNSVSFYAQARNAFAGFFGFVYFYFYFFTQTIQKSLTRPAAC</sequence>
<reference evidence="2" key="2">
    <citation type="journal article" date="2021" name="PeerJ">
        <title>Extensive microbial diversity within the chicken gut microbiome revealed by metagenomics and culture.</title>
        <authorList>
            <person name="Gilroy R."/>
            <person name="Ravi A."/>
            <person name="Getino M."/>
            <person name="Pursley I."/>
            <person name="Horton D.L."/>
            <person name="Alikhan N.F."/>
            <person name="Baker D."/>
            <person name="Gharbi K."/>
            <person name="Hall N."/>
            <person name="Watson M."/>
            <person name="Adriaenssens E.M."/>
            <person name="Foster-Nyarko E."/>
            <person name="Jarju S."/>
            <person name="Secka A."/>
            <person name="Antonio M."/>
            <person name="Oren A."/>
            <person name="Chaudhuri R.R."/>
            <person name="La Ragione R."/>
            <person name="Hildebrand F."/>
            <person name="Pallen M.J."/>
        </authorList>
    </citation>
    <scope>NUCLEOTIDE SEQUENCE</scope>
    <source>
        <strain evidence="2">ChiBcolR7-354</strain>
    </source>
</reference>
<keyword evidence="1" id="KW-0472">Membrane</keyword>
<name>A0A9D0ZBU9_9FIRM</name>
<gene>
    <name evidence="2" type="ORF">IAB77_00565</name>
</gene>
<organism evidence="2 3">
    <name type="scientific">Candidatus Scatomorpha intestinavium</name>
    <dbReference type="NCBI Taxonomy" id="2840922"/>
    <lineage>
        <taxon>Bacteria</taxon>
        <taxon>Bacillati</taxon>
        <taxon>Bacillota</taxon>
        <taxon>Clostridia</taxon>
        <taxon>Eubacteriales</taxon>
        <taxon>Candidatus Scatomorpha</taxon>
    </lineage>
</organism>
<keyword evidence="1" id="KW-1133">Transmembrane helix</keyword>
<keyword evidence="1" id="KW-0812">Transmembrane</keyword>
<comment type="caution">
    <text evidence="2">The sequence shown here is derived from an EMBL/GenBank/DDBJ whole genome shotgun (WGS) entry which is preliminary data.</text>
</comment>
<evidence type="ECO:0000313" key="2">
    <source>
        <dbReference type="EMBL" id="HIQ77733.1"/>
    </source>
</evidence>
<protein>
    <submittedName>
        <fullName evidence="2">Uncharacterized protein</fullName>
    </submittedName>
</protein>
<proteinExistence type="predicted"/>
<evidence type="ECO:0000256" key="1">
    <source>
        <dbReference type="SAM" id="Phobius"/>
    </source>
</evidence>
<dbReference type="Proteomes" id="UP000824262">
    <property type="component" value="Unassembled WGS sequence"/>
</dbReference>
<evidence type="ECO:0000313" key="3">
    <source>
        <dbReference type="Proteomes" id="UP000824262"/>
    </source>
</evidence>
<dbReference type="AlphaFoldDB" id="A0A9D0ZBU9"/>
<dbReference type="EMBL" id="DVGA01000008">
    <property type="protein sequence ID" value="HIQ77733.1"/>
    <property type="molecule type" value="Genomic_DNA"/>
</dbReference>
<accession>A0A9D0ZBU9</accession>